<dbReference type="HAMAP" id="MF_00102">
    <property type="entry name" value="DapB"/>
    <property type="match status" value="1"/>
</dbReference>
<feature type="domain" description="Dihydrodipicolinate reductase C-terminal" evidence="15">
    <location>
        <begin position="115"/>
        <end position="247"/>
    </location>
</feature>
<dbReference type="Pfam" id="PF05173">
    <property type="entry name" value="DapB_C"/>
    <property type="match status" value="1"/>
</dbReference>
<feature type="binding site" evidence="13">
    <location>
        <position position="142"/>
    </location>
    <ligand>
        <name>(S)-2,3,4,5-tetrahydrodipicolinate</name>
        <dbReference type="ChEBI" id="CHEBI:16845"/>
    </ligand>
</feature>
<dbReference type="GO" id="GO:0051287">
    <property type="term" value="F:NAD binding"/>
    <property type="evidence" value="ECO:0007669"/>
    <property type="project" value="UniProtKB-UniRule"/>
</dbReference>
<dbReference type="GO" id="GO:0050661">
    <property type="term" value="F:NADP binding"/>
    <property type="evidence" value="ECO:0007669"/>
    <property type="project" value="UniProtKB-UniRule"/>
</dbReference>
<evidence type="ECO:0000256" key="2">
    <source>
        <dbReference type="ARBA" id="ARBA00022490"/>
    </source>
</evidence>
<feature type="active site" description="Proton donor/acceptor" evidence="13">
    <location>
        <position position="141"/>
    </location>
</feature>
<dbReference type="EMBL" id="CP029077">
    <property type="protein sequence ID" value="QED23666.1"/>
    <property type="molecule type" value="Genomic_DNA"/>
</dbReference>
<protein>
    <recommendedName>
        <fullName evidence="10 13">4-hydroxy-tetrahydrodipicolinate reductase</fullName>
        <shortName evidence="13">HTPA reductase</shortName>
        <ecNumber evidence="10 13">1.17.1.8</ecNumber>
    </recommendedName>
</protein>
<dbReference type="GO" id="GO:0016726">
    <property type="term" value="F:oxidoreductase activity, acting on CH or CH2 groups, NAD or NADP as acceptor"/>
    <property type="evidence" value="ECO:0007669"/>
    <property type="project" value="UniProtKB-UniRule"/>
</dbReference>
<evidence type="ECO:0000259" key="14">
    <source>
        <dbReference type="Pfam" id="PF01113"/>
    </source>
</evidence>
<feature type="binding site" evidence="13">
    <location>
        <begin position="151"/>
        <end position="152"/>
    </location>
    <ligand>
        <name>(S)-2,3,4,5-tetrahydrodipicolinate</name>
        <dbReference type="ChEBI" id="CHEBI:16845"/>
    </ligand>
</feature>
<evidence type="ECO:0000313" key="16">
    <source>
        <dbReference type="EMBL" id="QED23666.1"/>
    </source>
</evidence>
<keyword evidence="3 13" id="KW-0028">Amino-acid biosynthesis</keyword>
<comment type="similarity">
    <text evidence="1 13">Belongs to the DapB family.</text>
</comment>
<comment type="pathway">
    <text evidence="9 13">Amino-acid biosynthesis; L-lysine biosynthesis via DAP pathway; (S)-tetrahydrodipicolinate from L-aspartate: step 4/4.</text>
</comment>
<comment type="caution">
    <text evidence="13">Was originally thought to be a dihydrodipicolinate reductase (DHDPR), catalyzing the conversion of dihydrodipicolinate to tetrahydrodipicolinate. However, it was shown in E.coli that the substrate of the enzymatic reaction is not dihydrodipicolinate (DHDP) but in fact (2S,4S)-4-hydroxy-2,3,4,5-tetrahydrodipicolinic acid (HTPA), the product released by the DapA-catalyzed reaction.</text>
</comment>
<dbReference type="Gene3D" id="3.30.360.10">
    <property type="entry name" value="Dihydrodipicolinate Reductase, domain 2"/>
    <property type="match status" value="1"/>
</dbReference>
<evidence type="ECO:0000313" key="17">
    <source>
        <dbReference type="Proteomes" id="UP000321934"/>
    </source>
</evidence>
<proteinExistence type="inferred from homology"/>
<evidence type="ECO:0000256" key="13">
    <source>
        <dbReference type="HAMAP-Rule" id="MF_00102"/>
    </source>
</evidence>
<accession>A0A5B8XFB2</accession>
<dbReference type="Pfam" id="PF01113">
    <property type="entry name" value="DapB_N"/>
    <property type="match status" value="1"/>
</dbReference>
<dbReference type="EC" id="1.17.1.8" evidence="10 13"/>
<evidence type="ECO:0000259" key="15">
    <source>
        <dbReference type="Pfam" id="PF05173"/>
    </source>
</evidence>
<dbReference type="SUPFAM" id="SSF51735">
    <property type="entry name" value="NAD(P)-binding Rossmann-fold domains"/>
    <property type="match status" value="1"/>
</dbReference>
<keyword evidence="4 13" id="KW-0521">NADP</keyword>
<dbReference type="GO" id="GO:0019877">
    <property type="term" value="P:diaminopimelate biosynthetic process"/>
    <property type="evidence" value="ECO:0007669"/>
    <property type="project" value="UniProtKB-UniRule"/>
</dbReference>
<dbReference type="Proteomes" id="UP000321934">
    <property type="component" value="Chromosome"/>
</dbReference>
<dbReference type="GO" id="GO:0005829">
    <property type="term" value="C:cytosol"/>
    <property type="evidence" value="ECO:0007669"/>
    <property type="project" value="TreeGrafter"/>
</dbReference>
<dbReference type="Gene3D" id="3.40.50.720">
    <property type="entry name" value="NAD(P)-binding Rossmann-like Domain"/>
    <property type="match status" value="1"/>
</dbReference>
<feature type="binding site" evidence="13">
    <location>
        <position position="35"/>
    </location>
    <ligand>
        <name>NADP(+)</name>
        <dbReference type="ChEBI" id="CHEBI:58349"/>
    </ligand>
</feature>
<comment type="catalytic activity">
    <reaction evidence="11 13">
        <text>(S)-2,3,4,5-tetrahydrodipicolinate + NADP(+) + H2O = (2S,4S)-4-hydroxy-2,3,4,5-tetrahydrodipicolinate + NADPH + H(+)</text>
        <dbReference type="Rhea" id="RHEA:35331"/>
        <dbReference type="ChEBI" id="CHEBI:15377"/>
        <dbReference type="ChEBI" id="CHEBI:15378"/>
        <dbReference type="ChEBI" id="CHEBI:16845"/>
        <dbReference type="ChEBI" id="CHEBI:57783"/>
        <dbReference type="ChEBI" id="CHEBI:58349"/>
        <dbReference type="ChEBI" id="CHEBI:67139"/>
        <dbReference type="EC" id="1.17.1.8"/>
    </reaction>
</comment>
<evidence type="ECO:0000256" key="4">
    <source>
        <dbReference type="ARBA" id="ARBA00022857"/>
    </source>
</evidence>
<dbReference type="PROSITE" id="PS01298">
    <property type="entry name" value="DAPB"/>
    <property type="match status" value="1"/>
</dbReference>
<dbReference type="InterPro" id="IPR023940">
    <property type="entry name" value="DHDPR_bac"/>
</dbReference>
<comment type="caution">
    <text evidence="13">Lacks conserved residue(s) required for the propagation of feature annotation.</text>
</comment>
<dbReference type="InterPro" id="IPR022663">
    <property type="entry name" value="DapB_C"/>
</dbReference>
<dbReference type="GO" id="GO:0008839">
    <property type="term" value="F:4-hydroxy-tetrahydrodipicolinate reductase"/>
    <property type="evidence" value="ECO:0007669"/>
    <property type="project" value="UniProtKB-UniRule"/>
</dbReference>
<keyword evidence="8 13" id="KW-0457">Lysine biosynthesis</keyword>
<feature type="binding site" evidence="13">
    <location>
        <begin position="85"/>
        <end position="87"/>
    </location>
    <ligand>
        <name>NAD(+)</name>
        <dbReference type="ChEBI" id="CHEBI:57540"/>
    </ligand>
</feature>
<comment type="function">
    <text evidence="13">Catalyzes the conversion of 4-hydroxy-tetrahydrodipicolinate (HTPA) to tetrahydrodipicolinate.</text>
</comment>
<dbReference type="PIRSF" id="PIRSF000161">
    <property type="entry name" value="DHPR"/>
    <property type="match status" value="1"/>
</dbReference>
<keyword evidence="17" id="KW-1185">Reference proteome</keyword>
<dbReference type="UniPathway" id="UPA00034">
    <property type="reaction ID" value="UER00018"/>
</dbReference>
<evidence type="ECO:0000256" key="5">
    <source>
        <dbReference type="ARBA" id="ARBA00022915"/>
    </source>
</evidence>
<evidence type="ECO:0000256" key="7">
    <source>
        <dbReference type="ARBA" id="ARBA00023027"/>
    </source>
</evidence>
<evidence type="ECO:0000256" key="8">
    <source>
        <dbReference type="ARBA" id="ARBA00023154"/>
    </source>
</evidence>
<evidence type="ECO:0000256" key="3">
    <source>
        <dbReference type="ARBA" id="ARBA00022605"/>
    </source>
</evidence>
<reference evidence="16 17" key="1">
    <citation type="journal article" date="2019" name="ISME J.">
        <title>Deianiraea, an extracellular bacterium associated with the ciliate Paramecium, suggests an alternative scenario for the evolution of Rickettsiales.</title>
        <authorList>
            <person name="Castelli M."/>
            <person name="Sabaneyeva E."/>
            <person name="Lanzoni O."/>
            <person name="Lebedeva N."/>
            <person name="Floriano A.M."/>
            <person name="Gaiarsa S."/>
            <person name="Benken K."/>
            <person name="Modeo L."/>
            <person name="Bandi C."/>
            <person name="Potekhin A."/>
            <person name="Sassera D."/>
            <person name="Petroni G."/>
        </authorList>
    </citation>
    <scope>NUCLEOTIDE SEQUENCE [LARGE SCALE GENOMIC DNA]</scope>
    <source>
        <strain evidence="16">CyL4-1</strain>
    </source>
</reference>
<name>A0A5B8XFB2_9RICK</name>
<evidence type="ECO:0000256" key="1">
    <source>
        <dbReference type="ARBA" id="ARBA00006642"/>
    </source>
</evidence>
<evidence type="ECO:0000256" key="12">
    <source>
        <dbReference type="ARBA" id="ARBA00049396"/>
    </source>
</evidence>
<feature type="active site" description="Proton donor" evidence="13">
    <location>
        <position position="145"/>
    </location>
</feature>
<keyword evidence="5 13" id="KW-0220">Diaminopimelate biosynthesis</keyword>
<keyword evidence="6 13" id="KW-0560">Oxidoreductase</keyword>
<dbReference type="PANTHER" id="PTHR20836">
    <property type="entry name" value="DIHYDRODIPICOLINATE REDUCTASE"/>
    <property type="match status" value="1"/>
</dbReference>
<evidence type="ECO:0000256" key="6">
    <source>
        <dbReference type="ARBA" id="ARBA00023002"/>
    </source>
</evidence>
<dbReference type="InterPro" id="IPR036291">
    <property type="entry name" value="NAD(P)-bd_dom_sf"/>
</dbReference>
<feature type="binding site" evidence="13">
    <location>
        <begin position="8"/>
        <end position="13"/>
    </location>
    <ligand>
        <name>NAD(+)</name>
        <dbReference type="ChEBI" id="CHEBI:57540"/>
    </ligand>
</feature>
<evidence type="ECO:0000256" key="11">
    <source>
        <dbReference type="ARBA" id="ARBA00049080"/>
    </source>
</evidence>
<feature type="domain" description="Dihydrodipicolinate reductase N-terminal" evidence="14">
    <location>
        <begin position="2"/>
        <end position="112"/>
    </location>
</feature>
<dbReference type="PANTHER" id="PTHR20836:SF0">
    <property type="entry name" value="4-HYDROXY-TETRAHYDRODIPICOLINATE REDUCTASE 1, CHLOROPLASTIC-RELATED"/>
    <property type="match status" value="1"/>
</dbReference>
<dbReference type="InterPro" id="IPR022664">
    <property type="entry name" value="DapB_N_CS"/>
</dbReference>
<comment type="subunit">
    <text evidence="13">Homotetramer.</text>
</comment>
<comment type="subcellular location">
    <subcellularLocation>
        <location evidence="13">Cytoplasm</location>
    </subcellularLocation>
</comment>
<dbReference type="CDD" id="cd02274">
    <property type="entry name" value="DHDPR_N"/>
    <property type="match status" value="1"/>
</dbReference>
<sequence length="249" mass="26637">MIKLGISGISGRVGRLILEILQGDDFFVPSIGFGRSEGEICGVKVVSNAVEFVNSCDIIVDFSLPDGLEKVIDANMSAKKPLISGTTGLSDAQMDKLVRLSGSTKVLWDMNMSLGVGIIRGIVGDIGAQLPKAEVEILEKHHNQKKDAPSGTAILLGKEIAGARGVDFKAVASYDRDHKRKDGEIGFASIRAGNIVGEHRVSFFFGDEEIEVCHKAFSRKIFAQGAADGAKKLYSLNVSHGFFSLGDLV</sequence>
<dbReference type="SUPFAM" id="SSF55347">
    <property type="entry name" value="Glyceraldehyde-3-phosphate dehydrogenase-like, C-terminal domain"/>
    <property type="match status" value="1"/>
</dbReference>
<dbReference type="GO" id="GO:0009089">
    <property type="term" value="P:lysine biosynthetic process via diaminopimelate"/>
    <property type="evidence" value="ECO:0007669"/>
    <property type="project" value="UniProtKB-UniRule"/>
</dbReference>
<dbReference type="AlphaFoldDB" id="A0A5B8XFB2"/>
<comment type="catalytic activity">
    <reaction evidence="12 13">
        <text>(S)-2,3,4,5-tetrahydrodipicolinate + NAD(+) + H2O = (2S,4S)-4-hydroxy-2,3,4,5-tetrahydrodipicolinate + NADH + H(+)</text>
        <dbReference type="Rhea" id="RHEA:35323"/>
        <dbReference type="ChEBI" id="CHEBI:15377"/>
        <dbReference type="ChEBI" id="CHEBI:15378"/>
        <dbReference type="ChEBI" id="CHEBI:16845"/>
        <dbReference type="ChEBI" id="CHEBI:57540"/>
        <dbReference type="ChEBI" id="CHEBI:57945"/>
        <dbReference type="ChEBI" id="CHEBI:67139"/>
        <dbReference type="EC" id="1.17.1.8"/>
    </reaction>
</comment>
<dbReference type="OrthoDB" id="9790352at2"/>
<dbReference type="RefSeq" id="WP_161982863.1">
    <property type="nucleotide sequence ID" value="NZ_CP029077.1"/>
</dbReference>
<keyword evidence="7 13" id="KW-0520">NAD</keyword>
<dbReference type="InterPro" id="IPR000846">
    <property type="entry name" value="DapB_N"/>
</dbReference>
<gene>
    <name evidence="13" type="primary">dapB</name>
    <name evidence="16" type="ORF">Deia_00879</name>
</gene>
<evidence type="ECO:0000256" key="9">
    <source>
        <dbReference type="ARBA" id="ARBA00037922"/>
    </source>
</evidence>
<organism evidence="16 17">
    <name type="scientific">Candidatus Deianiraea vastatrix</name>
    <dbReference type="NCBI Taxonomy" id="2163644"/>
    <lineage>
        <taxon>Bacteria</taxon>
        <taxon>Pseudomonadati</taxon>
        <taxon>Pseudomonadota</taxon>
        <taxon>Alphaproteobacteria</taxon>
        <taxon>Rickettsiales</taxon>
        <taxon>Candidatus Deianiraeaceae</taxon>
        <taxon>Candidatus Deianiraea</taxon>
    </lineage>
</organism>
<keyword evidence="2 13" id="KW-0963">Cytoplasm</keyword>
<evidence type="ECO:0000256" key="10">
    <source>
        <dbReference type="ARBA" id="ARBA00038983"/>
    </source>
</evidence>
<dbReference type="NCBIfam" id="TIGR00036">
    <property type="entry name" value="dapB"/>
    <property type="match status" value="1"/>
</dbReference>